<dbReference type="Gene3D" id="3.40.50.12760">
    <property type="match status" value="1"/>
</dbReference>
<reference evidence="11" key="1">
    <citation type="journal article" date="2016" name="Arch. Virol.">
        <title>Characterization of a novel negevirus isolated from Aedes larvae collected in a subarctic region of Japan.</title>
        <authorList>
            <person name="Kawakami K."/>
            <person name="Kurnia Y.W."/>
            <person name="Fujita R."/>
            <person name="Ito T."/>
            <person name="Isawa H."/>
            <person name="Asano S."/>
            <person name="Binh N.D."/>
            <person name="Bando H."/>
        </authorList>
    </citation>
    <scope>NUCLEOTIDE SEQUENCE</scope>
    <source>
        <strain evidence="11">Nona 1</strain>
    </source>
</reference>
<dbReference type="PROSITE" id="PS50507">
    <property type="entry name" value="RDRP_SSRNA_POS"/>
    <property type="match status" value="1"/>
</dbReference>
<evidence type="ECO:0000256" key="5">
    <source>
        <dbReference type="ARBA" id="ARBA00022884"/>
    </source>
</evidence>
<dbReference type="GO" id="GO:0006370">
    <property type="term" value="P:7-methylguanosine mRNA capping"/>
    <property type="evidence" value="ECO:0007669"/>
    <property type="project" value="UniProtKB-KW"/>
</dbReference>
<evidence type="ECO:0000259" key="8">
    <source>
        <dbReference type="PROSITE" id="PS50507"/>
    </source>
</evidence>
<dbReference type="Pfam" id="PF00978">
    <property type="entry name" value="RdRP_2"/>
    <property type="match status" value="1"/>
</dbReference>
<evidence type="ECO:0000313" key="11">
    <source>
        <dbReference type="EMBL" id="BAS69360.1"/>
    </source>
</evidence>
<dbReference type="GO" id="GO:0032259">
    <property type="term" value="P:methylation"/>
    <property type="evidence" value="ECO:0007669"/>
    <property type="project" value="InterPro"/>
</dbReference>
<dbReference type="PANTHER" id="PTHR16121:SF0">
    <property type="entry name" value="CAP-SPECIFIC MRNA (NUCLEOSIDE-2'-O-)-METHYLTRANSFERASE 1"/>
    <property type="match status" value="1"/>
</dbReference>
<organism evidence="11">
    <name type="scientific">Negevirus Nona 1</name>
    <dbReference type="NCBI Taxonomy" id="1615760"/>
    <lineage>
        <taxon>Viruses</taxon>
        <taxon>Riboviria</taxon>
        <taxon>Negevirus</taxon>
    </lineage>
</organism>
<sequence>MSASTASQPSAAPMVPGDNLDKFSRGAIMDQLRQNTSLNHGALADTVKNSILKQVINAPETQEIFVSATINDVVDSLTAKSLQQKVYVYQRLEKTEQDRLRRTFHMFNLDFTRATDCSGHPFWRAHRLLSERKMIRDSGIRPGSKPASGYDVVYKDVGGNPTTHLNREELHVHTCAPLLNNSDDKRMSAYKERLRREPGKKPKSRAFALHQEQNSRVICSRKSQNCKIKAEVLIFLHSTYDMSLSDIANSMHRADARTARGCFHFNPRVLYEKEGELMLGMYFKKFVVNGRVRIRFWYKDDNQEGYEHDFLNYVSLVRTFRIASNSTKHPRYYNVQFETTDDDVAFFTIRQSISGDIPKSCPFRVFTNNALSDKVIVYSWHWDTLNPGNISTSSLSRMRPVRLIVPRKLYNKMCSFADTLPDSKFTVKNILIAGTSFNTREVISGQTIGAVDPIDPSELKMLAVAVFVLTFISNYECTKAMSTMIDDEKRARDESDTSFLSRLTRIRSRLPWNFRPDKFKNEMQEFTAQVTSFEQRITTEEDPQSSNLKKTVMAVRSWATVERRFDILIQKMCNFLTVEEELECLTISSVKCDRGFTSDHPITEYLDPAAVRDAVIDCLENAKVPETLYDPTSFVDVNCQSDLELVSNTSNGDCVFQSMIDSGVAKGMTPKQLRLHLLNSTFFTNIRDAVSQRKLLECVDGSRNGYGDLDTFILFSLEFQQGVCIHVNGLHRTFGSAPFKHFIISNDHCSYLKPSHNFDQIPSYKIDPNSPDIAYDTSVRDSLFDQFFRLRSTYSRSQYNKRLAAAKRNYCPLSELGDGNYVCRSGMKTAEMFERFFIEDYFSAVSVGGPGGEVQYLTEKGVRTFGITKTDLIDFSPTVRSHLFTQLMGDTYDGDVTKFENIISFRDEVRTLFPSGVDFFGGDVATARNDGTIDLDVMANLIKWEVLCMSVTLRKGGDAYFKVFDLLSHNMPNVIRFLYDNFVDVEIVKLETSRSASTELHVICRGFKLQDTLPLEAKNLLECRFPVYRTFRNNMAHAQKYFDSFAIKGLREYRRAFDTAFQRNEHVNRFSEEKIEGYRNVLCLPARISAGGVVDTVRRTFRRIYSGVNSKQRNFDIELQNFNYVEPDCESVDSFVTAEDSDEDLPAPSALDASVEEAVELEVGEVVSVSSYIKSVFKRNTPSPVVVDPFTVSTESDGTFTELGQTKDLGISDPEPLSVLPATPFTLKSGTVSTVAPVAVPIPAPASVPAAVKPTYQDAMRECLALTEYTLECQKSNHNRILKRLKDLPLASTFTREENGLYSYYQYCGDGRVNFRFGTPVGDRTFNKFFFDGGFHPMKSMRTILEPGDHYLVSEYCEIALEQELIAAYRSIDIDSFALPKGTEIVQAGPGCGKTTFVVNNTIPPHMPGASNVLLATIEGKHDFIDRMQKKYQRSYSKQELVHIRTLASFLVNRNKNVRSKELIIDEALMSHPGQIFFAIALSGAENVKLLGDMLQIPYVNRTPAFHAKFDKLSAFVPVGETLYISYRCPSDVVARLDTHYLACNKPNGVNVGLRAANYAANTCKVVRLTNDNFPKDPNVQHLVFTQAEKMKLQSMKLKVSTVHEFQGKEAKDIRVVRLNPYPQDELYHRFNYALVALTRHTASLVYYTRVTSDALSKLIKVDGVTCHIAVSEDENRRCLHVKAGVAETEVFRVAVDSPVGMLCTIPVLATHISRIYDTKLFFVPKFGKKDDCKTKPLVMNRDVSMSFVNNNEVFYVVSSESHTQKHNLKTVTKNLKILSGILADMGIRKIYVSGDVEKDIERSAIGYALHKQLRARSVLCSTFGTYDVPSEVFDLLTKNGISDLPNSTFDSYGFAEPEIVRLFEIKHEFCVETAQSFINSFFGECAYVDQSHDAWDVRNGDLDIQVGDVSFSPIGCVQLNKMYDCMRPVIKTPMPFMRDYNMRELILALEKRNRNVPFMNGVVDYEESSTQMLDSLINECFDPVLLEFHRSQPITVSLNSVGEWLSGQPTPVRDMIVPDFALHCTAVNSYTFSIKRKPKPNLTIDATNSYLALQTIVYHEKPINAMFCSIFREIKKRVTLSLLPHVKIFCDMSAEEFEDALNRDAPSTKLSPLLEKLEIDISKYDKSQRELALEYECKLMRYFGVSEDMIELWFNAHVLTEIYDRTTKLKALIPYQRKSGDASTFIGNTLFLMGVICDLIPVSTLDLAIFSGDDSLLYGHNLNQYKNSQHFGLKFNLEIKFFEFEHSYFCSKFLLIVNDRWTFTPCPVKFMTKLGRHDMVNPGHVEEYRISFIDTVRNYSDYHVCLSVAEALKERYGIFTDHTNFLASLRHLTTKENFSKLFYSEVGDRIDESVVFNREF</sequence>
<dbReference type="GO" id="GO:0005524">
    <property type="term" value="F:ATP binding"/>
    <property type="evidence" value="ECO:0007669"/>
    <property type="project" value="UniProtKB-KW"/>
</dbReference>
<feature type="domain" description="RdRp catalytic" evidence="8">
    <location>
        <begin position="2115"/>
        <end position="2228"/>
    </location>
</feature>
<dbReference type="EMBL" id="AB972669">
    <property type="protein sequence ID" value="BAS69360.1"/>
    <property type="molecule type" value="Genomic_RNA"/>
</dbReference>
<keyword evidence="4" id="KW-0067">ATP-binding</keyword>
<proteinExistence type="predicted"/>
<dbReference type="InterPro" id="IPR043502">
    <property type="entry name" value="DNA/RNA_pol_sf"/>
</dbReference>
<comment type="subcellular location">
    <subcellularLocation>
        <location evidence="1">Host endomembrane system</location>
        <topology evidence="1">Peripheral membrane protein</topology>
    </subcellularLocation>
</comment>
<evidence type="ECO:0000256" key="2">
    <source>
        <dbReference type="ARBA" id="ARBA00022679"/>
    </source>
</evidence>
<dbReference type="GO" id="GO:0039694">
    <property type="term" value="P:viral RNA genome replication"/>
    <property type="evidence" value="ECO:0007669"/>
    <property type="project" value="InterPro"/>
</dbReference>
<evidence type="ECO:0000259" key="9">
    <source>
        <dbReference type="PROSITE" id="PS51657"/>
    </source>
</evidence>
<dbReference type="InterPro" id="IPR027417">
    <property type="entry name" value="P-loop_NTPase"/>
</dbReference>
<dbReference type="PROSITE" id="PS51657">
    <property type="entry name" value="PSRV_HELICASE"/>
    <property type="match status" value="1"/>
</dbReference>
<evidence type="ECO:0000256" key="4">
    <source>
        <dbReference type="ARBA" id="ARBA00022840"/>
    </source>
</evidence>
<dbReference type="GO" id="GO:0003723">
    <property type="term" value="F:RNA binding"/>
    <property type="evidence" value="ECO:0007669"/>
    <property type="project" value="UniProtKB-KW"/>
</dbReference>
<dbReference type="SUPFAM" id="SSF52540">
    <property type="entry name" value="P-loop containing nucleoside triphosphate hydrolases"/>
    <property type="match status" value="1"/>
</dbReference>
<evidence type="ECO:0000256" key="1">
    <source>
        <dbReference type="ARBA" id="ARBA00004531"/>
    </source>
</evidence>
<dbReference type="GO" id="GO:0004483">
    <property type="term" value="F:methyltransferase cap1 activity"/>
    <property type="evidence" value="ECO:0007669"/>
    <property type="project" value="TreeGrafter"/>
</dbReference>
<keyword evidence="5" id="KW-0694">RNA-binding</keyword>
<dbReference type="PANTHER" id="PTHR16121">
    <property type="entry name" value="CAP-SPECIFIC MRNA (NUCLEOSIDE-2'-O-)-METHYLTRANSFERASE 1-RELATED"/>
    <property type="match status" value="1"/>
</dbReference>
<dbReference type="InterPro" id="IPR007094">
    <property type="entry name" value="RNA-dir_pol_PSvirus"/>
</dbReference>
<keyword evidence="7" id="KW-0506">mRNA capping</keyword>
<keyword evidence="6" id="KW-0693">Viral RNA replication</keyword>
<protein>
    <submittedName>
        <fullName evidence="11">Uncharacterized protein</fullName>
    </submittedName>
</protein>
<evidence type="ECO:0000256" key="3">
    <source>
        <dbReference type="ARBA" id="ARBA00022695"/>
    </source>
</evidence>
<dbReference type="InterPro" id="IPR050851">
    <property type="entry name" value="mRNA_Cap_2O-Ribose_MeTrfase"/>
</dbReference>
<dbReference type="Pfam" id="PF01728">
    <property type="entry name" value="FtsJ"/>
    <property type="match status" value="1"/>
</dbReference>
<dbReference type="Gene3D" id="3.40.50.300">
    <property type="entry name" value="P-loop containing nucleotide triphosphate hydrolases"/>
    <property type="match status" value="2"/>
</dbReference>
<dbReference type="Pfam" id="PF01443">
    <property type="entry name" value="Viral_helicase1"/>
    <property type="match status" value="1"/>
</dbReference>
<dbReference type="Pfam" id="PF01660">
    <property type="entry name" value="Vmethyltransf"/>
    <property type="match status" value="1"/>
</dbReference>
<keyword evidence="7" id="KW-0507">mRNA processing</keyword>
<keyword evidence="4" id="KW-0547">Nucleotide-binding</keyword>
<dbReference type="SUPFAM" id="SSF56672">
    <property type="entry name" value="DNA/RNA polymerases"/>
    <property type="match status" value="1"/>
</dbReference>
<dbReference type="GO" id="GO:0016556">
    <property type="term" value="P:mRNA modification"/>
    <property type="evidence" value="ECO:0007669"/>
    <property type="project" value="InterPro"/>
</dbReference>
<name>A0A0P0UVJ8_9VIRU</name>
<keyword evidence="3" id="KW-0548">Nucleotidyltransferase</keyword>
<dbReference type="GO" id="GO:0006351">
    <property type="term" value="P:DNA-templated transcription"/>
    <property type="evidence" value="ECO:0007669"/>
    <property type="project" value="InterPro"/>
</dbReference>
<accession>A0A0P0UVJ8</accession>
<dbReference type="InterPro" id="IPR002877">
    <property type="entry name" value="RNA_MeTrfase_FtsJ_dom"/>
</dbReference>
<evidence type="ECO:0000256" key="6">
    <source>
        <dbReference type="ARBA" id="ARBA00022953"/>
    </source>
</evidence>
<feature type="domain" description="(+)RNA virus helicase C-terminal" evidence="9">
    <location>
        <begin position="1363"/>
        <end position="1683"/>
    </location>
</feature>
<keyword evidence="2" id="KW-0808">Transferase</keyword>
<evidence type="ECO:0000256" key="7">
    <source>
        <dbReference type="ARBA" id="ARBA00023042"/>
    </source>
</evidence>
<evidence type="ECO:0000259" key="10">
    <source>
        <dbReference type="PROSITE" id="PS51743"/>
    </source>
</evidence>
<dbReference type="GO" id="GO:0003968">
    <property type="term" value="F:RNA-directed RNA polymerase activity"/>
    <property type="evidence" value="ECO:0007669"/>
    <property type="project" value="InterPro"/>
</dbReference>
<dbReference type="InterPro" id="IPR002588">
    <property type="entry name" value="Alphavirus-like_MT_dom"/>
</dbReference>
<feature type="domain" description="Alphavirus-like MT" evidence="10">
    <location>
        <begin position="111"/>
        <end position="317"/>
    </location>
</feature>
<dbReference type="GO" id="GO:0008174">
    <property type="term" value="F:mRNA methyltransferase activity"/>
    <property type="evidence" value="ECO:0007669"/>
    <property type="project" value="UniProtKB-UniRule"/>
</dbReference>
<dbReference type="CDD" id="cd23254">
    <property type="entry name" value="Kitaviridae_RdRp"/>
    <property type="match status" value="1"/>
</dbReference>
<dbReference type="PROSITE" id="PS51743">
    <property type="entry name" value="ALPHAVIRUS_MT"/>
    <property type="match status" value="1"/>
</dbReference>
<dbReference type="InterPro" id="IPR001788">
    <property type="entry name" value="RNA-dep_RNA_pol_alsuvir"/>
</dbReference>
<dbReference type="InterPro" id="IPR027351">
    <property type="entry name" value="(+)RNA_virus_helicase_core_dom"/>
</dbReference>